<evidence type="ECO:0000256" key="1">
    <source>
        <dbReference type="SAM" id="MobiDB-lite"/>
    </source>
</evidence>
<evidence type="ECO:0000313" key="4">
    <source>
        <dbReference type="Proteomes" id="UP001139522"/>
    </source>
</evidence>
<dbReference type="Pfam" id="PF15635">
    <property type="entry name" value="Tox-GHH2"/>
    <property type="match status" value="1"/>
</dbReference>
<protein>
    <submittedName>
        <fullName evidence="3">DUF4150 domain-containing protein</fullName>
    </submittedName>
</protein>
<name>A0ABT5WDU5_9GAMM</name>
<feature type="domain" description="Tox-GHH2" evidence="2">
    <location>
        <begin position="428"/>
        <end position="516"/>
    </location>
</feature>
<keyword evidence="4" id="KW-1185">Reference proteome</keyword>
<reference evidence="3" key="1">
    <citation type="submission" date="2023-01" db="EMBL/GenBank/DDBJ databases">
        <title>Psychroserpens sp. MSW6 and Marinomonas sp. RSW2, isolated from seawater.</title>
        <authorList>
            <person name="Kristyanto S."/>
            <person name="Jung J."/>
            <person name="Kim J.M."/>
            <person name="Jeon C.O."/>
        </authorList>
    </citation>
    <scope>NUCLEOTIDE SEQUENCE</scope>
    <source>
        <strain evidence="3">RSW2</strain>
    </source>
</reference>
<organism evidence="3 4">
    <name type="scientific">Marinomonas maritima</name>
    <dbReference type="NCBI Taxonomy" id="2940935"/>
    <lineage>
        <taxon>Bacteria</taxon>
        <taxon>Pseudomonadati</taxon>
        <taxon>Pseudomonadota</taxon>
        <taxon>Gammaproteobacteria</taxon>
        <taxon>Oceanospirillales</taxon>
        <taxon>Oceanospirillaceae</taxon>
        <taxon>Marinomonas</taxon>
    </lineage>
</organism>
<feature type="region of interest" description="Disordered" evidence="1">
    <location>
        <begin position="370"/>
        <end position="390"/>
    </location>
</feature>
<sequence>MANQVFANGLEIACKAAAGLSPAAFPDPCFSPYLIPYPNTTFAKDLANASTTVFITNKPIALKDQSFFATSTGNEPATNNYAKGLKTQVITGKGYFRSWSMDVFVEGYNVCRHTDNMTHNHGSDPGNTGNWQYLDTPDDKAACKADRKRVEDECGVSKKDNDRFKKRQEKASKRKKKKSASSSKASKPRNMTWKDKHCTGVMIKPTNIKELEDRLSELKEEATGMIADIEGVLKDYAIEAGKDYAIRAGAKHVGALGCTVLSPAGTAACEIGVGVYNVLDGVWTAGSTAVGVYGMRFEAGTLVDQARTSKKYMNKLAEYESQLSRATSQKEIDQLKSDFWESFRADMKEFVEDNECLKTRKCMLVPYDSGQKGGKHGKEASSNVAKTSSAGKTNADDLFGKLGNASTGGCCPGQTGHHLLPEAWLSDSKCGYSKSVHNKAPTVCAEGVGHSDGTHGTFHTKTDEVSKKHLGEQVSIDQAINLAQEGHQNAVNTDFGERWFGKHCDPDCIKAQLQAFYKSMDCKPTVKDKVGGEGATSDSSTSTIGNQGL</sequence>
<evidence type="ECO:0000259" key="2">
    <source>
        <dbReference type="Pfam" id="PF15635"/>
    </source>
</evidence>
<evidence type="ECO:0000313" key="3">
    <source>
        <dbReference type="EMBL" id="MDE8602989.1"/>
    </source>
</evidence>
<feature type="compositionally biased region" description="Basic residues" evidence="1">
    <location>
        <begin position="164"/>
        <end position="179"/>
    </location>
</feature>
<feature type="region of interest" description="Disordered" evidence="1">
    <location>
        <begin position="527"/>
        <end position="549"/>
    </location>
</feature>
<comment type="caution">
    <text evidence="3">The sequence shown here is derived from an EMBL/GenBank/DDBJ whole genome shotgun (WGS) entry which is preliminary data.</text>
</comment>
<accession>A0ABT5WDU5</accession>
<dbReference type="RefSeq" id="WP_255895391.1">
    <property type="nucleotide sequence ID" value="NZ_JAMZEG020000002.1"/>
</dbReference>
<gene>
    <name evidence="3" type="ORF">M3I01_008635</name>
</gene>
<feature type="compositionally biased region" description="Polar residues" evidence="1">
    <location>
        <begin position="536"/>
        <end position="549"/>
    </location>
</feature>
<feature type="region of interest" description="Disordered" evidence="1">
    <location>
        <begin position="152"/>
        <end position="191"/>
    </location>
</feature>
<dbReference type="CDD" id="cd14740">
    <property type="entry name" value="PAAR_4"/>
    <property type="match status" value="1"/>
</dbReference>
<dbReference type="Pfam" id="PF13665">
    <property type="entry name" value="Tox-PAAR-like"/>
    <property type="match status" value="1"/>
</dbReference>
<feature type="compositionally biased region" description="Basic and acidic residues" evidence="1">
    <location>
        <begin position="152"/>
        <end position="163"/>
    </location>
</feature>
<feature type="compositionally biased region" description="Polar residues" evidence="1">
    <location>
        <begin position="380"/>
        <end position="390"/>
    </location>
</feature>
<proteinExistence type="predicted"/>
<dbReference type="EMBL" id="JAMZEG020000002">
    <property type="protein sequence ID" value="MDE8602989.1"/>
    <property type="molecule type" value="Genomic_DNA"/>
</dbReference>
<dbReference type="InterPro" id="IPR028917">
    <property type="entry name" value="Tox-GHH2_domain"/>
</dbReference>
<dbReference type="Proteomes" id="UP001139522">
    <property type="component" value="Unassembled WGS sequence"/>
</dbReference>